<keyword evidence="2" id="KW-1185">Reference proteome</keyword>
<organism evidence="1 2">
    <name type="scientific">Nepenthes gracilis</name>
    <name type="common">Slender pitcher plant</name>
    <dbReference type="NCBI Taxonomy" id="150966"/>
    <lineage>
        <taxon>Eukaryota</taxon>
        <taxon>Viridiplantae</taxon>
        <taxon>Streptophyta</taxon>
        <taxon>Embryophyta</taxon>
        <taxon>Tracheophyta</taxon>
        <taxon>Spermatophyta</taxon>
        <taxon>Magnoliopsida</taxon>
        <taxon>eudicotyledons</taxon>
        <taxon>Gunneridae</taxon>
        <taxon>Pentapetalae</taxon>
        <taxon>Caryophyllales</taxon>
        <taxon>Nepenthaceae</taxon>
        <taxon>Nepenthes</taxon>
    </lineage>
</organism>
<dbReference type="Proteomes" id="UP001279734">
    <property type="component" value="Unassembled WGS sequence"/>
</dbReference>
<evidence type="ECO:0000313" key="2">
    <source>
        <dbReference type="Proteomes" id="UP001279734"/>
    </source>
</evidence>
<dbReference type="GO" id="GO:0048364">
    <property type="term" value="P:root development"/>
    <property type="evidence" value="ECO:0007669"/>
    <property type="project" value="InterPro"/>
</dbReference>
<proteinExistence type="predicted"/>
<gene>
    <name evidence="1" type="ORF">Nepgr_004758</name>
</gene>
<protein>
    <submittedName>
        <fullName evidence="1">Uncharacterized protein</fullName>
    </submittedName>
</protein>
<sequence>MASAANKRTPTTRSISLPSRHHPLICQFDEHLRRLLSSEVASTSTLSISHKLNWLKDLYDCIDELLLLHSNQQALSQGCCINRILDGPLRLLDACGTTRDVLQQMKEQAQRIQSALRRRCSGESSIANDVLECVGKRKKLKSMIKKYLKDIKSLTCISRDERVDENIPMVGVLRDTQVITADVLE</sequence>
<name>A0AAD3S295_NEPGR</name>
<dbReference type="GO" id="GO:0048367">
    <property type="term" value="P:shoot system development"/>
    <property type="evidence" value="ECO:0007669"/>
    <property type="project" value="InterPro"/>
</dbReference>
<accession>A0AAD3S295</accession>
<dbReference type="PANTHER" id="PTHR33070">
    <property type="entry name" value="OS06G0725500 PROTEIN"/>
    <property type="match status" value="1"/>
</dbReference>
<evidence type="ECO:0000313" key="1">
    <source>
        <dbReference type="EMBL" id="GMH02919.1"/>
    </source>
</evidence>
<dbReference type="Pfam" id="PF03087">
    <property type="entry name" value="BPS1"/>
    <property type="match status" value="1"/>
</dbReference>
<comment type="caution">
    <text evidence="1">The sequence shown here is derived from an EMBL/GenBank/DDBJ whole genome shotgun (WGS) entry which is preliminary data.</text>
</comment>
<reference evidence="1" key="1">
    <citation type="submission" date="2023-05" db="EMBL/GenBank/DDBJ databases">
        <title>Nepenthes gracilis genome sequencing.</title>
        <authorList>
            <person name="Fukushima K."/>
        </authorList>
    </citation>
    <scope>NUCLEOTIDE SEQUENCE</scope>
    <source>
        <strain evidence="1">SING2019-196</strain>
    </source>
</reference>
<dbReference type="EMBL" id="BSYO01000004">
    <property type="protein sequence ID" value="GMH02919.1"/>
    <property type="molecule type" value="Genomic_DNA"/>
</dbReference>
<dbReference type="PANTHER" id="PTHR33070:SF129">
    <property type="entry name" value="DUF241 DOMAIN PROTEIN"/>
    <property type="match status" value="1"/>
</dbReference>
<dbReference type="AlphaFoldDB" id="A0AAD3S295"/>
<dbReference type="InterPro" id="IPR004320">
    <property type="entry name" value="BPS1_pln"/>
</dbReference>